<dbReference type="Gene3D" id="3.40.50.720">
    <property type="entry name" value="NAD(P)-binding Rossmann-like Domain"/>
    <property type="match status" value="1"/>
</dbReference>
<evidence type="ECO:0000256" key="11">
    <source>
        <dbReference type="ARBA" id="ARBA00049080"/>
    </source>
</evidence>
<gene>
    <name evidence="13 17" type="primary">dapB</name>
    <name evidence="17" type="ORF">ACFQHK_07670</name>
</gene>
<comment type="pathway">
    <text evidence="9 13">Amino-acid biosynthesis; L-lysine biosynthesis via DAP pathway; (S)-tetrahydrodipicolinate from L-aspartate: step 4/4.</text>
</comment>
<comment type="subunit">
    <text evidence="13">Homotetramer.</text>
</comment>
<dbReference type="SUPFAM" id="SSF51735">
    <property type="entry name" value="NAD(P)-binding Rossmann-fold domains"/>
    <property type="match status" value="1"/>
</dbReference>
<dbReference type="EC" id="1.17.1.8" evidence="10 13"/>
<keyword evidence="4 13" id="KW-0521">NADP</keyword>
<feature type="binding site" evidence="13">
    <location>
        <position position="138"/>
    </location>
    <ligand>
        <name>(S)-2,3,4,5-tetrahydrodipicolinate</name>
        <dbReference type="ChEBI" id="CHEBI:16845"/>
    </ligand>
</feature>
<dbReference type="CDD" id="cd02274">
    <property type="entry name" value="DHDPR_N"/>
    <property type="match status" value="1"/>
</dbReference>
<feature type="binding site" evidence="13">
    <location>
        <position position="51"/>
    </location>
    <ligand>
        <name>NADP(+)</name>
        <dbReference type="ChEBI" id="CHEBI:58349"/>
    </ligand>
</feature>
<dbReference type="Pfam" id="PF01113">
    <property type="entry name" value="DapB_N"/>
    <property type="match status" value="1"/>
</dbReference>
<feature type="binding site" evidence="13">
    <location>
        <begin position="147"/>
        <end position="148"/>
    </location>
    <ligand>
        <name>(S)-2,3,4,5-tetrahydrodipicolinate</name>
        <dbReference type="ChEBI" id="CHEBI:16845"/>
    </ligand>
</feature>
<keyword evidence="8 13" id="KW-0457">Lysine biosynthesis</keyword>
<comment type="catalytic activity">
    <reaction evidence="11 13">
        <text>(S)-2,3,4,5-tetrahydrodipicolinate + NADP(+) + H2O = (2S,4S)-4-hydroxy-2,3,4,5-tetrahydrodipicolinate + NADPH + H(+)</text>
        <dbReference type="Rhea" id="RHEA:35331"/>
        <dbReference type="ChEBI" id="CHEBI:15377"/>
        <dbReference type="ChEBI" id="CHEBI:15378"/>
        <dbReference type="ChEBI" id="CHEBI:16845"/>
        <dbReference type="ChEBI" id="CHEBI:57783"/>
        <dbReference type="ChEBI" id="CHEBI:58349"/>
        <dbReference type="ChEBI" id="CHEBI:67139"/>
        <dbReference type="EC" id="1.17.1.8"/>
    </reaction>
</comment>
<keyword evidence="7 13" id="KW-0520">NAD</keyword>
<evidence type="ECO:0000256" key="5">
    <source>
        <dbReference type="ARBA" id="ARBA00022915"/>
    </source>
</evidence>
<evidence type="ECO:0000256" key="3">
    <source>
        <dbReference type="ARBA" id="ARBA00022605"/>
    </source>
</evidence>
<dbReference type="PANTHER" id="PTHR20836">
    <property type="entry name" value="DIHYDRODIPICOLINATE REDUCTASE"/>
    <property type="match status" value="1"/>
</dbReference>
<evidence type="ECO:0000256" key="13">
    <source>
        <dbReference type="HAMAP-Rule" id="MF_00102"/>
    </source>
</evidence>
<dbReference type="GO" id="GO:0005737">
    <property type="term" value="C:cytoplasm"/>
    <property type="evidence" value="ECO:0007669"/>
    <property type="project" value="UniProtKB-SubCell"/>
</dbReference>
<feature type="binding site" evidence="13">
    <location>
        <begin position="7"/>
        <end position="12"/>
    </location>
    <ligand>
        <name>NAD(+)</name>
        <dbReference type="ChEBI" id="CHEBI:57540"/>
    </ligand>
</feature>
<dbReference type="SUPFAM" id="SSF55347">
    <property type="entry name" value="Glyceraldehyde-3-phosphate dehydrogenase-like, C-terminal domain"/>
    <property type="match status" value="1"/>
</dbReference>
<evidence type="ECO:0000256" key="14">
    <source>
        <dbReference type="SAM" id="MobiDB-lite"/>
    </source>
</evidence>
<feature type="binding site" evidence="13">
    <location>
        <position position="50"/>
    </location>
    <ligand>
        <name>NAD(+)</name>
        <dbReference type="ChEBI" id="CHEBI:57540"/>
    </ligand>
</feature>
<comment type="caution">
    <text evidence="17">The sequence shown here is derived from an EMBL/GenBank/DDBJ whole genome shotgun (WGS) entry which is preliminary data.</text>
</comment>
<evidence type="ECO:0000259" key="16">
    <source>
        <dbReference type="Pfam" id="PF05173"/>
    </source>
</evidence>
<dbReference type="GO" id="GO:0009089">
    <property type="term" value="P:lysine biosynthetic process via diaminopimelate"/>
    <property type="evidence" value="ECO:0007669"/>
    <property type="project" value="UniProtKB-UniRule"/>
</dbReference>
<evidence type="ECO:0000259" key="15">
    <source>
        <dbReference type="Pfam" id="PF01113"/>
    </source>
</evidence>
<dbReference type="GO" id="GO:0050661">
    <property type="term" value="F:NADP binding"/>
    <property type="evidence" value="ECO:0007669"/>
    <property type="project" value="UniProtKB-UniRule"/>
</dbReference>
<evidence type="ECO:0000256" key="9">
    <source>
        <dbReference type="ARBA" id="ARBA00037922"/>
    </source>
</evidence>
<comment type="function">
    <text evidence="13">Catalyzes the conversion of 4-hydroxy-tetrahydrodipicolinate (HTPA) to tetrahydrodipicolinate.</text>
</comment>
<feature type="binding site" evidence="13">
    <location>
        <begin position="105"/>
        <end position="108"/>
    </location>
    <ligand>
        <name>NAD(+)</name>
        <dbReference type="ChEBI" id="CHEBI:57540"/>
    </ligand>
</feature>
<evidence type="ECO:0000256" key="8">
    <source>
        <dbReference type="ARBA" id="ARBA00023154"/>
    </source>
</evidence>
<evidence type="ECO:0000256" key="1">
    <source>
        <dbReference type="ARBA" id="ARBA00006642"/>
    </source>
</evidence>
<dbReference type="Gene3D" id="3.30.360.10">
    <property type="entry name" value="Dihydrodipicolinate Reductase, domain 2"/>
    <property type="match status" value="1"/>
</dbReference>
<evidence type="ECO:0000313" key="18">
    <source>
        <dbReference type="Proteomes" id="UP001596406"/>
    </source>
</evidence>
<reference evidence="17 18" key="1">
    <citation type="journal article" date="2019" name="Int. J. Syst. Evol. Microbiol.">
        <title>The Global Catalogue of Microorganisms (GCM) 10K type strain sequencing project: providing services to taxonomists for standard genome sequencing and annotation.</title>
        <authorList>
            <consortium name="The Broad Institute Genomics Platform"/>
            <consortium name="The Broad Institute Genome Sequencing Center for Infectious Disease"/>
            <person name="Wu L."/>
            <person name="Ma J."/>
        </authorList>
    </citation>
    <scope>NUCLEOTIDE SEQUENCE [LARGE SCALE GENOMIC DNA]</scope>
    <source>
        <strain evidence="17 18">PSRA2</strain>
    </source>
</reference>
<feature type="domain" description="Dihydrodipicolinate reductase C-terminal" evidence="16">
    <location>
        <begin position="111"/>
        <end position="246"/>
    </location>
</feature>
<comment type="catalytic activity">
    <reaction evidence="12 13">
        <text>(S)-2,3,4,5-tetrahydrodipicolinate + NAD(+) + H2O = (2S,4S)-4-hydroxy-2,3,4,5-tetrahydrodipicolinate + NADH + H(+)</text>
        <dbReference type="Rhea" id="RHEA:35323"/>
        <dbReference type="ChEBI" id="CHEBI:15377"/>
        <dbReference type="ChEBI" id="CHEBI:15378"/>
        <dbReference type="ChEBI" id="CHEBI:16845"/>
        <dbReference type="ChEBI" id="CHEBI:57540"/>
        <dbReference type="ChEBI" id="CHEBI:57945"/>
        <dbReference type="ChEBI" id="CHEBI:67139"/>
        <dbReference type="EC" id="1.17.1.8"/>
    </reaction>
</comment>
<dbReference type="GO" id="GO:0008839">
    <property type="term" value="F:4-hydroxy-tetrahydrodipicolinate reductase"/>
    <property type="evidence" value="ECO:0007669"/>
    <property type="project" value="UniProtKB-UniRule"/>
</dbReference>
<feature type="compositionally biased region" description="Basic and acidic residues" evidence="14">
    <location>
        <begin position="160"/>
        <end position="180"/>
    </location>
</feature>
<evidence type="ECO:0000256" key="6">
    <source>
        <dbReference type="ARBA" id="ARBA00023002"/>
    </source>
</evidence>
<dbReference type="RefSeq" id="WP_304448070.1">
    <property type="nucleotide sequence ID" value="NZ_JARRAH010000001.1"/>
</dbReference>
<comment type="subcellular location">
    <subcellularLocation>
        <location evidence="13">Cytoplasm</location>
    </subcellularLocation>
</comment>
<dbReference type="GO" id="GO:0051287">
    <property type="term" value="F:NAD binding"/>
    <property type="evidence" value="ECO:0007669"/>
    <property type="project" value="UniProtKB-UniRule"/>
</dbReference>
<dbReference type="Proteomes" id="UP001596406">
    <property type="component" value="Unassembled WGS sequence"/>
</dbReference>
<protein>
    <recommendedName>
        <fullName evidence="10 13">4-hydroxy-tetrahydrodipicolinate reductase</fullName>
        <shortName evidence="13">HTPA reductase</shortName>
        <ecNumber evidence="10 13">1.17.1.8</ecNumber>
    </recommendedName>
</protein>
<feature type="domain" description="Dihydrodipicolinate reductase N-terminal" evidence="15">
    <location>
        <begin position="1"/>
        <end position="108"/>
    </location>
</feature>
<keyword evidence="3 13" id="KW-0028">Amino-acid biosynthesis</keyword>
<dbReference type="NCBIfam" id="TIGR00036">
    <property type="entry name" value="dapB"/>
    <property type="match status" value="1"/>
</dbReference>
<name>A0ABD5U7Q5_9EURY</name>
<organism evidence="17 18">
    <name type="scientific">Halomarina ordinaria</name>
    <dbReference type="NCBI Taxonomy" id="3033939"/>
    <lineage>
        <taxon>Archaea</taxon>
        <taxon>Methanobacteriati</taxon>
        <taxon>Methanobacteriota</taxon>
        <taxon>Stenosarchaea group</taxon>
        <taxon>Halobacteria</taxon>
        <taxon>Halobacteriales</taxon>
        <taxon>Natronomonadaceae</taxon>
        <taxon>Halomarina</taxon>
    </lineage>
</organism>
<dbReference type="PIRSF" id="PIRSF000161">
    <property type="entry name" value="DHPR"/>
    <property type="match status" value="1"/>
</dbReference>
<evidence type="ECO:0000256" key="10">
    <source>
        <dbReference type="ARBA" id="ARBA00038983"/>
    </source>
</evidence>
<dbReference type="InterPro" id="IPR000846">
    <property type="entry name" value="DapB_N"/>
</dbReference>
<keyword evidence="6 13" id="KW-0560">Oxidoreductase</keyword>
<evidence type="ECO:0000256" key="12">
    <source>
        <dbReference type="ARBA" id="ARBA00049396"/>
    </source>
</evidence>
<dbReference type="EMBL" id="JBHSXM010000001">
    <property type="protein sequence ID" value="MFC6836384.1"/>
    <property type="molecule type" value="Genomic_DNA"/>
</dbReference>
<dbReference type="Pfam" id="PF05173">
    <property type="entry name" value="DapB_C"/>
    <property type="match status" value="1"/>
</dbReference>
<dbReference type="PROSITE" id="PS01298">
    <property type="entry name" value="DAPB"/>
    <property type="match status" value="1"/>
</dbReference>
<proteinExistence type="inferred from homology"/>
<dbReference type="InterPro" id="IPR022664">
    <property type="entry name" value="DapB_N_CS"/>
</dbReference>
<keyword evidence="2 13" id="KW-0963">Cytoplasm</keyword>
<feature type="active site" description="Proton donor/acceptor" evidence="13">
    <location>
        <position position="137"/>
    </location>
</feature>
<sequence length="250" mass="26391">MRVCVTGATGRMGDAVRAGATERGWDVLPVSRTAEDARSPADLASVLADERPDALVDFTVPESSVEAVAACAEAGVPAVVGTTGFDDAETEALHEASEAVPVLHAPNFARGVATLAALVEEASETLVGYDVELTETHHRGKRDAPSGTANRLLDAVESPRAARGDDTERVHGREGEHLRGEREVGVHVRRAGDIRGEHEVLFAGNDEVLTLTHRAESRGVFAAGALDAAAWLAGREAGWYDFSEVLHDDA</sequence>
<evidence type="ECO:0000256" key="2">
    <source>
        <dbReference type="ARBA" id="ARBA00022490"/>
    </source>
</evidence>
<dbReference type="PANTHER" id="PTHR20836:SF0">
    <property type="entry name" value="4-HYDROXY-TETRAHYDRODIPICOLINATE REDUCTASE 1, CHLOROPLASTIC-RELATED"/>
    <property type="match status" value="1"/>
</dbReference>
<feature type="binding site" evidence="13">
    <location>
        <begin position="81"/>
        <end position="83"/>
    </location>
    <ligand>
        <name>NAD(+)</name>
        <dbReference type="ChEBI" id="CHEBI:57540"/>
    </ligand>
</feature>
<evidence type="ECO:0000313" key="17">
    <source>
        <dbReference type="EMBL" id="MFC6836384.1"/>
    </source>
</evidence>
<keyword evidence="18" id="KW-1185">Reference proteome</keyword>
<dbReference type="GO" id="GO:0019877">
    <property type="term" value="P:diaminopimelate biosynthetic process"/>
    <property type="evidence" value="ECO:0007669"/>
    <property type="project" value="UniProtKB-UniRule"/>
</dbReference>
<dbReference type="GO" id="GO:0016726">
    <property type="term" value="F:oxidoreductase activity, acting on CH or CH2 groups, NAD or NADP as acceptor"/>
    <property type="evidence" value="ECO:0007669"/>
    <property type="project" value="UniProtKB-UniRule"/>
</dbReference>
<dbReference type="InterPro" id="IPR036291">
    <property type="entry name" value="NAD(P)-bd_dom_sf"/>
</dbReference>
<accession>A0ABD5U7Q5</accession>
<evidence type="ECO:0000256" key="7">
    <source>
        <dbReference type="ARBA" id="ARBA00023027"/>
    </source>
</evidence>
<dbReference type="InterPro" id="IPR022663">
    <property type="entry name" value="DapB_C"/>
</dbReference>
<comment type="caution">
    <text evidence="13">Was originally thought to be a dihydrodipicolinate reductase (DHDPR), catalyzing the conversion of dihydrodipicolinate to tetrahydrodipicolinate. However, it was shown in E.coli that the substrate of the enzymatic reaction is not dihydrodipicolinate (DHDP) but in fact (2S,4S)-4-hydroxy-2,3,4,5-tetrahydrodipicolinic acid (HTPA), the product released by the DapA-catalyzed reaction.</text>
</comment>
<dbReference type="HAMAP" id="MF_00102">
    <property type="entry name" value="DapB"/>
    <property type="match status" value="1"/>
</dbReference>
<keyword evidence="5 13" id="KW-0220">Diaminopimelate biosynthesis</keyword>
<feature type="region of interest" description="Disordered" evidence="14">
    <location>
        <begin position="158"/>
        <end position="180"/>
    </location>
</feature>
<dbReference type="AlphaFoldDB" id="A0ABD5U7Q5"/>
<evidence type="ECO:0000256" key="4">
    <source>
        <dbReference type="ARBA" id="ARBA00022857"/>
    </source>
</evidence>
<feature type="active site" description="Proton donor" evidence="13">
    <location>
        <position position="141"/>
    </location>
</feature>
<dbReference type="InterPro" id="IPR023940">
    <property type="entry name" value="DHDPR_bac"/>
</dbReference>
<comment type="similarity">
    <text evidence="1 13">Belongs to the DapB family.</text>
</comment>